<protein>
    <submittedName>
        <fullName evidence="1">Uncharacterized protein</fullName>
    </submittedName>
</protein>
<evidence type="ECO:0000313" key="2">
    <source>
        <dbReference type="Proteomes" id="UP000652153"/>
    </source>
</evidence>
<evidence type="ECO:0000313" key="1">
    <source>
        <dbReference type="EMBL" id="GGH69324.1"/>
    </source>
</evidence>
<sequence>MNADVTLKEFIRKNEAGPSMEHQLLLSKDVRRDTEFLSVFLDE</sequence>
<dbReference type="EMBL" id="BMFU01000013">
    <property type="protein sequence ID" value="GGH69324.1"/>
    <property type="molecule type" value="Genomic_DNA"/>
</dbReference>
<comment type="caution">
    <text evidence="1">The sequence shown here is derived from an EMBL/GenBank/DDBJ whole genome shotgun (WGS) entry which is preliminary data.</text>
</comment>
<organism evidence="1 2">
    <name type="scientific">Paenibacillus silvae</name>
    <dbReference type="NCBI Taxonomy" id="1325358"/>
    <lineage>
        <taxon>Bacteria</taxon>
        <taxon>Bacillati</taxon>
        <taxon>Bacillota</taxon>
        <taxon>Bacilli</taxon>
        <taxon>Bacillales</taxon>
        <taxon>Paenibacillaceae</taxon>
        <taxon>Paenibacillus</taxon>
    </lineage>
</organism>
<gene>
    <name evidence="1" type="ORF">GCM10008014_52620</name>
</gene>
<reference evidence="2" key="1">
    <citation type="journal article" date="2019" name="Int. J. Syst. Evol. Microbiol.">
        <title>The Global Catalogue of Microorganisms (GCM) 10K type strain sequencing project: providing services to taxonomists for standard genome sequencing and annotation.</title>
        <authorList>
            <consortium name="The Broad Institute Genomics Platform"/>
            <consortium name="The Broad Institute Genome Sequencing Center for Infectious Disease"/>
            <person name="Wu L."/>
            <person name="Ma J."/>
        </authorList>
    </citation>
    <scope>NUCLEOTIDE SEQUENCE [LARGE SCALE GENOMIC DNA]</scope>
    <source>
        <strain evidence="2">CGMCC 1.12770</strain>
    </source>
</reference>
<name>A0ABQ1ZML2_9BACL</name>
<keyword evidence="2" id="KW-1185">Reference proteome</keyword>
<dbReference type="Proteomes" id="UP000652153">
    <property type="component" value="Unassembled WGS sequence"/>
</dbReference>
<dbReference type="RefSeq" id="WP_268237078.1">
    <property type="nucleotide sequence ID" value="NZ_BMFU01000013.1"/>
</dbReference>
<accession>A0ABQ1ZML2</accession>
<proteinExistence type="predicted"/>